<dbReference type="Pfam" id="PF01861">
    <property type="entry name" value="BpsA_C"/>
    <property type="match status" value="1"/>
</dbReference>
<comment type="caution">
    <text evidence="2">The sequence shown here is derived from an EMBL/GenBank/DDBJ whole genome shotgun (WGS) entry which is preliminary data.</text>
</comment>
<dbReference type="PANTHER" id="PTHR23290:SF0">
    <property type="entry name" value="RRNA N6-ADENOSINE-METHYLTRANSFERASE METTL5"/>
    <property type="match status" value="1"/>
</dbReference>
<dbReference type="RefSeq" id="WP_341416705.1">
    <property type="nucleotide sequence ID" value="NZ_JBBPCC010000010.1"/>
</dbReference>
<gene>
    <name evidence="2" type="ORF">WMW72_16950</name>
</gene>
<dbReference type="InterPro" id="IPR051720">
    <property type="entry name" value="rRNA_MeTrfase/Polyamine_Synth"/>
</dbReference>
<dbReference type="InterPro" id="IPR029063">
    <property type="entry name" value="SAM-dependent_MTases_sf"/>
</dbReference>
<proteinExistence type="predicted"/>
<evidence type="ECO:0000313" key="2">
    <source>
        <dbReference type="EMBL" id="MEK8129597.1"/>
    </source>
</evidence>
<evidence type="ECO:0000313" key="3">
    <source>
        <dbReference type="Proteomes" id="UP001469365"/>
    </source>
</evidence>
<dbReference type="InterPro" id="IPR002723">
    <property type="entry name" value="BpsA_C"/>
</dbReference>
<accession>A0ABU9DN24</accession>
<keyword evidence="3" id="KW-1185">Reference proteome</keyword>
<name>A0ABU9DN24_9BACL</name>
<organism evidence="2 3">
    <name type="scientific">Paenibacillus filicis</name>
    <dbReference type="NCBI Taxonomy" id="669464"/>
    <lineage>
        <taxon>Bacteria</taxon>
        <taxon>Bacillati</taxon>
        <taxon>Bacillota</taxon>
        <taxon>Bacilli</taxon>
        <taxon>Bacillales</taxon>
        <taxon>Paenibacillaceae</taxon>
        <taxon>Paenibacillus</taxon>
    </lineage>
</organism>
<dbReference type="EMBL" id="JBBPCC010000010">
    <property type="protein sequence ID" value="MEK8129597.1"/>
    <property type="molecule type" value="Genomic_DNA"/>
</dbReference>
<reference evidence="2 3" key="1">
    <citation type="submission" date="2024-04" db="EMBL/GenBank/DDBJ databases">
        <title>draft genome sequnece of Paenibacillus filicis.</title>
        <authorList>
            <person name="Kim D.-U."/>
        </authorList>
    </citation>
    <scope>NUCLEOTIDE SEQUENCE [LARGE SCALE GENOMIC DNA]</scope>
    <source>
        <strain evidence="2 3">KACC14197</strain>
    </source>
</reference>
<dbReference type="PANTHER" id="PTHR23290">
    <property type="entry name" value="RRNA N6-ADENOSINE-METHYLTRANSFERASE METTL5"/>
    <property type="match status" value="1"/>
</dbReference>
<dbReference type="Proteomes" id="UP001469365">
    <property type="component" value="Unassembled WGS sequence"/>
</dbReference>
<evidence type="ECO:0000259" key="1">
    <source>
        <dbReference type="Pfam" id="PF01861"/>
    </source>
</evidence>
<feature type="domain" description="N(4)-bis(aminopropyl)spermidine synthase C-terminal" evidence="1">
    <location>
        <begin position="113"/>
        <end position="317"/>
    </location>
</feature>
<dbReference type="Gene3D" id="3.40.50.150">
    <property type="entry name" value="Vaccinia Virus protein VP39"/>
    <property type="match status" value="1"/>
</dbReference>
<protein>
    <submittedName>
        <fullName evidence="2">Bis-aminopropyl spermidine synthase family protein</fullName>
    </submittedName>
</protein>
<sequence length="400" mass="45434">MKTYIEQASQNIRLQEGTQVIEQLLLECYLKPGISTKELARKTLLPTPVAAAIKRELIKAGALVQDRGVRCTAEGFAWIEREWGYRGLDHFLYHDLLDETKWTEGLKDMLVILEEIFALRPSVDVQIDQSKCTPETSLRRAILCLKQHALIGKKILCVGDDDLVSVSIGLLLQRLFSDRGHTATQVDVLDMDERFLNYIETIAKEWGLQIQGHRLDLREPLPESLHGKYDCFFTDPPYTLQGMSLFVSRGLQALKREKGLPIFLSFAHKPPAVMLAMQREFVRMGLTVSANFPQFNAYEGAEMIANRSQMFILRTTDQSKPEYPEKFTDALYTGEVKQTLRTYRCKQCSRDVQVGIHGELATIEQLKNEGCSGCGHDTFEMVAKKLDFKEGDNPSDHKAD</sequence>
<dbReference type="SUPFAM" id="SSF53335">
    <property type="entry name" value="S-adenosyl-L-methionine-dependent methyltransferases"/>
    <property type="match status" value="1"/>
</dbReference>